<name>A0ABS2WCA5_9GAMM</name>
<dbReference type="RefSeq" id="WP_205214267.1">
    <property type="nucleotide sequence ID" value="NZ_JAFFZP010000038.1"/>
</dbReference>
<comment type="caution">
    <text evidence="1">The sequence shown here is derived from an EMBL/GenBank/DDBJ whole genome shotgun (WGS) entry which is preliminary data.</text>
</comment>
<dbReference type="Proteomes" id="UP000760472">
    <property type="component" value="Unassembled WGS sequence"/>
</dbReference>
<dbReference type="Pfam" id="PF11948">
    <property type="entry name" value="DUF3465"/>
    <property type="match status" value="1"/>
</dbReference>
<dbReference type="InterPro" id="IPR021856">
    <property type="entry name" value="DUF3465"/>
</dbReference>
<evidence type="ECO:0000313" key="2">
    <source>
        <dbReference type="Proteomes" id="UP000760472"/>
    </source>
</evidence>
<accession>A0ABS2WCA5</accession>
<protein>
    <submittedName>
        <fullName evidence="1">DUF3465 domain-containing protein</fullName>
    </submittedName>
</protein>
<proteinExistence type="predicted"/>
<dbReference type="EMBL" id="JAFFZP010000038">
    <property type="protein sequence ID" value="MBN0989344.1"/>
    <property type="molecule type" value="Genomic_DNA"/>
</dbReference>
<organism evidence="1 2">
    <name type="scientific">Amphritea pacifica</name>
    <dbReference type="NCBI Taxonomy" id="2811233"/>
    <lineage>
        <taxon>Bacteria</taxon>
        <taxon>Pseudomonadati</taxon>
        <taxon>Pseudomonadota</taxon>
        <taxon>Gammaproteobacteria</taxon>
        <taxon>Oceanospirillales</taxon>
        <taxon>Oceanospirillaceae</taxon>
        <taxon>Amphritea</taxon>
    </lineage>
</organism>
<keyword evidence="2" id="KW-1185">Reference proteome</keyword>
<reference evidence="1 2" key="1">
    <citation type="submission" date="2021-02" db="EMBL/GenBank/DDBJ databases">
        <title>A novel species of genus Amphritea isolated from a fishpond in China.</title>
        <authorList>
            <person name="Lu H."/>
        </authorList>
    </citation>
    <scope>NUCLEOTIDE SEQUENCE [LARGE SCALE GENOMIC DNA]</scope>
    <source>
        <strain evidence="1 2">RP18W</strain>
    </source>
</reference>
<evidence type="ECO:0000313" key="1">
    <source>
        <dbReference type="EMBL" id="MBN0989344.1"/>
    </source>
</evidence>
<gene>
    <name evidence="1" type="ORF">JW498_18415</name>
</gene>
<sequence length="155" mass="16887">MPKLLVVSAIIAAIAGGTVYNVLPGSALPGRDSAAEIQPSSTPGGNRTSILQAYQNHQSNLQVSGTGVVVKVLADDLKGSRHQRFILRLPSGITILIAHNIDLAPRLDSLRAGDRVSFNGEYEWNPQGGVVHWTHRDPQGRHVDGWLEHNTRRYQ</sequence>